<keyword evidence="3" id="KW-1185">Reference proteome</keyword>
<feature type="compositionally biased region" description="Basic and acidic residues" evidence="1">
    <location>
        <begin position="213"/>
        <end position="223"/>
    </location>
</feature>
<reference evidence="2 3" key="1">
    <citation type="journal article" date="2022" name="bioRxiv">
        <title>Genomics of Preaxostyla Flagellates Illuminates Evolutionary Transitions and the Path Towards Mitochondrial Loss.</title>
        <authorList>
            <person name="Novak L.V.F."/>
            <person name="Treitli S.C."/>
            <person name="Pyrih J."/>
            <person name="Halakuc P."/>
            <person name="Pipaliya S.V."/>
            <person name="Vacek V."/>
            <person name="Brzon O."/>
            <person name="Soukal P."/>
            <person name="Eme L."/>
            <person name="Dacks J.B."/>
            <person name="Karnkowska A."/>
            <person name="Elias M."/>
            <person name="Hampl V."/>
        </authorList>
    </citation>
    <scope>NUCLEOTIDE SEQUENCE [LARGE SCALE GENOMIC DNA]</scope>
    <source>
        <strain evidence="2">NAU3</strain>
        <tissue evidence="2">Gut</tissue>
    </source>
</reference>
<protein>
    <submittedName>
        <fullName evidence="2">Uncharacterized protein</fullName>
    </submittedName>
</protein>
<evidence type="ECO:0000256" key="1">
    <source>
        <dbReference type="SAM" id="MobiDB-lite"/>
    </source>
</evidence>
<gene>
    <name evidence="2" type="ORF">BLNAU_19631</name>
</gene>
<evidence type="ECO:0000313" key="2">
    <source>
        <dbReference type="EMBL" id="KAK2945459.1"/>
    </source>
</evidence>
<sequence>MKEKVDRREKKFDKWKAQTAEQIDNMFTHQLIAIAEEEHAITKLLYSGLENADEEDPEKVRQNSDSNNPLHKYSLKETKLAHQNVTGFERKKHKMEIRFGKTQNATQTNLVEFARQRKEYQKRGPKIESIEKRRKVEMRKLHAREWTGIQEAVEEAGRNTNRKRESGREGETEERRGGTSEKGERREKPVRRANTEREDEEGVGRARRRGRRGTSEKTRKAWDEREDEEGVG</sequence>
<feature type="region of interest" description="Disordered" evidence="1">
    <location>
        <begin position="52"/>
        <end position="72"/>
    </location>
</feature>
<accession>A0ABQ9X280</accession>
<dbReference type="Proteomes" id="UP001281761">
    <property type="component" value="Unassembled WGS sequence"/>
</dbReference>
<evidence type="ECO:0000313" key="3">
    <source>
        <dbReference type="Proteomes" id="UP001281761"/>
    </source>
</evidence>
<dbReference type="EMBL" id="JARBJD010000260">
    <property type="protein sequence ID" value="KAK2945459.1"/>
    <property type="molecule type" value="Genomic_DNA"/>
</dbReference>
<organism evidence="2 3">
    <name type="scientific">Blattamonas nauphoetae</name>
    <dbReference type="NCBI Taxonomy" id="2049346"/>
    <lineage>
        <taxon>Eukaryota</taxon>
        <taxon>Metamonada</taxon>
        <taxon>Preaxostyla</taxon>
        <taxon>Oxymonadida</taxon>
        <taxon>Blattamonas</taxon>
    </lineage>
</organism>
<feature type="region of interest" description="Disordered" evidence="1">
    <location>
        <begin position="145"/>
        <end position="232"/>
    </location>
</feature>
<name>A0ABQ9X280_9EUKA</name>
<comment type="caution">
    <text evidence="2">The sequence shown here is derived from an EMBL/GenBank/DDBJ whole genome shotgun (WGS) entry which is preliminary data.</text>
</comment>
<feature type="compositionally biased region" description="Basic and acidic residues" evidence="1">
    <location>
        <begin position="162"/>
        <end position="187"/>
    </location>
</feature>
<proteinExistence type="predicted"/>